<organism evidence="1 2">
    <name type="scientific">Streptomyces poriferorum</name>
    <dbReference type="NCBI Taxonomy" id="2798799"/>
    <lineage>
        <taxon>Bacteria</taxon>
        <taxon>Bacillati</taxon>
        <taxon>Actinomycetota</taxon>
        <taxon>Actinomycetes</taxon>
        <taxon>Kitasatosporales</taxon>
        <taxon>Streptomycetaceae</taxon>
        <taxon>Streptomyces</taxon>
    </lineage>
</organism>
<evidence type="ECO:0000313" key="1">
    <source>
        <dbReference type="EMBL" id="WLQ54121.1"/>
    </source>
</evidence>
<proteinExistence type="predicted"/>
<name>A0ABY9IK44_9ACTN</name>
<accession>A0ABY9IK44</accession>
<dbReference type="EMBL" id="CP120988">
    <property type="protein sequence ID" value="WLQ54121.1"/>
    <property type="molecule type" value="Genomic_DNA"/>
</dbReference>
<dbReference type="Proteomes" id="UP001235744">
    <property type="component" value="Chromosome"/>
</dbReference>
<reference evidence="1 2" key="1">
    <citation type="submission" date="2023-03" db="EMBL/GenBank/DDBJ databases">
        <title>Isolation and description of six Streptomyces strains from soil environments, able to metabolize different microbial glucans.</title>
        <authorList>
            <person name="Widen T."/>
            <person name="Larsbrink J."/>
        </authorList>
    </citation>
    <scope>NUCLEOTIDE SEQUENCE [LARGE SCALE GENOMIC DNA]</scope>
    <source>
        <strain evidence="1 2">Alt2</strain>
    </source>
</reference>
<sequence>MTDGRVTVARLAEAKGLPVEALRRFGLSDVDEGVRFTYVAPGGTPGRTRLRTGMRGAGGSAWMPGDAHPVVAYCSADGLDNARSAGYQIVVEGESDCWTAWHHGLPAVGIPGSDHWDALAPEHLPVGEVFVQVEADNAQTYPDGVAGYVAAVVRRIRILGFTGRVHELKLGDGISDLSDLYGSDPDGFTAAVSQALDRSRLAGEETP</sequence>
<evidence type="ECO:0008006" key="3">
    <source>
        <dbReference type="Google" id="ProtNLM"/>
    </source>
</evidence>
<dbReference type="RefSeq" id="WP_219567174.1">
    <property type="nucleotide sequence ID" value="NZ_CP120988.1"/>
</dbReference>
<evidence type="ECO:0000313" key="2">
    <source>
        <dbReference type="Proteomes" id="UP001235744"/>
    </source>
</evidence>
<gene>
    <name evidence="1" type="ORF">P8A19_01065</name>
</gene>
<keyword evidence="2" id="KW-1185">Reference proteome</keyword>
<protein>
    <recommendedName>
        <fullName evidence="3">Topoisomerase</fullName>
    </recommendedName>
</protein>